<feature type="chain" id="PRO_5040759937" evidence="1">
    <location>
        <begin position="23"/>
        <end position="497"/>
    </location>
</feature>
<dbReference type="EMBL" id="JAPZBQ010000005">
    <property type="protein sequence ID" value="KAJ5327658.1"/>
    <property type="molecule type" value="Genomic_DNA"/>
</dbReference>
<name>A0A9W9Q8K8_PENBR</name>
<organism evidence="2 3">
    <name type="scientific">Penicillium brevicompactum</name>
    <dbReference type="NCBI Taxonomy" id="5074"/>
    <lineage>
        <taxon>Eukaryota</taxon>
        <taxon>Fungi</taxon>
        <taxon>Dikarya</taxon>
        <taxon>Ascomycota</taxon>
        <taxon>Pezizomycotina</taxon>
        <taxon>Eurotiomycetes</taxon>
        <taxon>Eurotiomycetidae</taxon>
        <taxon>Eurotiales</taxon>
        <taxon>Aspergillaceae</taxon>
        <taxon>Penicillium</taxon>
    </lineage>
</organism>
<dbReference type="CDD" id="cd11577">
    <property type="entry name" value="GH71"/>
    <property type="match status" value="1"/>
</dbReference>
<dbReference type="InterPro" id="IPR005197">
    <property type="entry name" value="Glyco_hydro_71"/>
</dbReference>
<comment type="caution">
    <text evidence="2">The sequence shown here is derived from an EMBL/GenBank/DDBJ whole genome shotgun (WGS) entry which is preliminary data.</text>
</comment>
<dbReference type="Proteomes" id="UP001147695">
    <property type="component" value="Unassembled WGS sequence"/>
</dbReference>
<evidence type="ECO:0000313" key="3">
    <source>
        <dbReference type="Proteomes" id="UP001147695"/>
    </source>
</evidence>
<reference evidence="2" key="2">
    <citation type="journal article" date="2023" name="IMA Fungus">
        <title>Comparative genomic study of the Penicillium genus elucidates a diverse pangenome and 15 lateral gene transfer events.</title>
        <authorList>
            <person name="Petersen C."/>
            <person name="Sorensen T."/>
            <person name="Nielsen M.R."/>
            <person name="Sondergaard T.E."/>
            <person name="Sorensen J.L."/>
            <person name="Fitzpatrick D.A."/>
            <person name="Frisvad J.C."/>
            <person name="Nielsen K.L."/>
        </authorList>
    </citation>
    <scope>NUCLEOTIDE SEQUENCE</scope>
    <source>
        <strain evidence="2">IBT 35673</strain>
    </source>
</reference>
<feature type="signal peptide" evidence="1">
    <location>
        <begin position="1"/>
        <end position="22"/>
    </location>
</feature>
<evidence type="ECO:0000313" key="2">
    <source>
        <dbReference type="EMBL" id="KAJ5327658.1"/>
    </source>
</evidence>
<dbReference type="AlphaFoldDB" id="A0A9W9Q8K8"/>
<proteinExistence type="predicted"/>
<dbReference type="Gene3D" id="3.20.20.80">
    <property type="entry name" value="Glycosidases"/>
    <property type="match status" value="1"/>
</dbReference>
<accession>A0A9W9Q8K8</accession>
<dbReference type="GO" id="GO:0051118">
    <property type="term" value="F:glucan endo-1,3-alpha-glucosidase activity"/>
    <property type="evidence" value="ECO:0007669"/>
    <property type="project" value="InterPro"/>
</dbReference>
<evidence type="ECO:0000256" key="1">
    <source>
        <dbReference type="SAM" id="SignalP"/>
    </source>
</evidence>
<sequence>MHLKYFIYDILAVLSLLAYAAAGNYQDEHDAKQQSTDRLVFAHFMIGIVSDRRSASDFDDDMRRAKSLGIDAFALNIGVDPYTDQQLQLAYDSAANNDMKVFLSFDFNWWHIEQASAIGQKISQYGSKPAQLMVDNKIFVSSFAGDGLNVAALRSAVGRSIFFAPNFHPSYGTDLSPVDGLLNSMAWPNNGNNKAPTPGHNVSVADGDNVYVNALAGKAYIAPVSPWFFTHFGPEVSYSKNWNFPSDLLWYNRWNEILSLKPRFIEIVTWNDYGECHYIGPLKSPHTDDGASKWVNDMPHDGWLDISKPYIAAFKAGDSSPTNYISSDELVYWYRPTPRGVDCDSTDTCMVAANNGSGNYFIGRPDGWQSMADSVFVVSLLTAPATVKANSGGNIYSWEAPAGASSQEVPMGVGSQSFELIRGGQTILSGTSLKKIISGCVCGLYNFNAYVGTLPAGFSDPLQPDGLASFKQGLHVDCQATPSLGTTPSIPTWTFIS</sequence>
<reference evidence="2" key="1">
    <citation type="submission" date="2022-12" db="EMBL/GenBank/DDBJ databases">
        <authorList>
            <person name="Petersen C."/>
        </authorList>
    </citation>
    <scope>NUCLEOTIDE SEQUENCE</scope>
    <source>
        <strain evidence="2">IBT 35673</strain>
    </source>
</reference>
<gene>
    <name evidence="2" type="ORF">N7452_008048</name>
</gene>
<dbReference type="Pfam" id="PF03659">
    <property type="entry name" value="Glyco_hydro_71"/>
    <property type="match status" value="1"/>
</dbReference>
<protein>
    <submittedName>
        <fullName evidence="2">CAZyme family GH71</fullName>
    </submittedName>
</protein>
<keyword evidence="1" id="KW-0732">Signal</keyword>